<dbReference type="GO" id="GO:0004602">
    <property type="term" value="F:glutathione peroxidase activity"/>
    <property type="evidence" value="ECO:0007669"/>
    <property type="project" value="TreeGrafter"/>
</dbReference>
<dbReference type="Pfam" id="PF01124">
    <property type="entry name" value="MAPEG"/>
    <property type="match status" value="1"/>
</dbReference>
<accession>A0A3B5BE26</accession>
<sequence length="172" mass="18987">MLVALLTDCLGTRVCFGLTCLEMLEEAVGLGAVTVLGVLEQAYFSLQVIYARRKYSVSPPAISGPPEFERIFRAQANCSEYFPIFITVLWTAGLFFSPGLSSVCGVLYLYGRLLYFWGYSASAHGRLAPLYFSAQVLWVLIGFSSLGVLLTFCRVYLKVDVLLELWSAVGLP</sequence>
<keyword evidence="8" id="KW-0539">Nucleus</keyword>
<evidence type="ECO:0000256" key="4">
    <source>
        <dbReference type="ARBA" id="ARBA00022692"/>
    </source>
</evidence>
<keyword evidence="7 9" id="KW-0472">Membrane</keyword>
<dbReference type="Gene3D" id="1.20.120.550">
    <property type="entry name" value="Membrane associated eicosanoid/glutathione metabolism-like domain"/>
    <property type="match status" value="1"/>
</dbReference>
<feature type="transmembrane region" description="Helical" evidence="9">
    <location>
        <begin position="130"/>
        <end position="157"/>
    </location>
</feature>
<dbReference type="GeneID" id="103360375"/>
<evidence type="ECO:0000313" key="11">
    <source>
        <dbReference type="Proteomes" id="UP000694891"/>
    </source>
</evidence>
<dbReference type="GO" id="GO:0031965">
    <property type="term" value="C:nuclear membrane"/>
    <property type="evidence" value="ECO:0007669"/>
    <property type="project" value="UniProtKB-SubCell"/>
</dbReference>
<evidence type="ECO:0000313" key="12">
    <source>
        <dbReference type="RefSeq" id="XP_008284321.1"/>
    </source>
</evidence>
<evidence type="ECO:0000313" key="10">
    <source>
        <dbReference type="Ensembl" id="ENSSPAP00000031310.1"/>
    </source>
</evidence>
<reference evidence="10" key="1">
    <citation type="submission" date="2023-09" db="UniProtKB">
        <authorList>
            <consortium name="Ensembl"/>
        </authorList>
    </citation>
    <scope>IDENTIFICATION</scope>
</reference>
<name>A0A3B5BE26_9TELE</name>
<evidence type="ECO:0000256" key="8">
    <source>
        <dbReference type="ARBA" id="ARBA00023242"/>
    </source>
</evidence>
<dbReference type="InterPro" id="IPR001129">
    <property type="entry name" value="Membr-assoc_MAPEG"/>
</dbReference>
<gene>
    <name evidence="10" type="primary">LTC4S</name>
    <name evidence="12" type="synonym">ltc4s</name>
</gene>
<dbReference type="InterPro" id="IPR050997">
    <property type="entry name" value="MAPEG"/>
</dbReference>
<dbReference type="SUPFAM" id="SSF161084">
    <property type="entry name" value="MAPEG domain-like"/>
    <property type="match status" value="1"/>
</dbReference>
<dbReference type="GO" id="GO:0004464">
    <property type="term" value="F:leukotriene-C4 synthase activity"/>
    <property type="evidence" value="ECO:0007669"/>
    <property type="project" value="TreeGrafter"/>
</dbReference>
<comment type="subcellular location">
    <subcellularLocation>
        <location evidence="2">Endoplasmic reticulum membrane</location>
        <topology evidence="2">Multi-pass membrane protein</topology>
    </subcellularLocation>
    <subcellularLocation>
        <location evidence="1">Nucleus membrane</location>
        <topology evidence="1">Multi-pass membrane protein</topology>
    </subcellularLocation>
</comment>
<evidence type="ECO:0000256" key="9">
    <source>
        <dbReference type="SAM" id="Phobius"/>
    </source>
</evidence>
<dbReference type="Ensembl" id="ENSSPAT00000031812.1">
    <property type="protein sequence ID" value="ENSSPAP00000031310.1"/>
    <property type="gene ID" value="ENSSPAG00000023464.1"/>
</dbReference>
<dbReference type="GeneTree" id="ENSGT00940000160738"/>
<evidence type="ECO:0000256" key="5">
    <source>
        <dbReference type="ARBA" id="ARBA00022751"/>
    </source>
</evidence>
<dbReference type="FunFam" id="1.20.120.550:FF:000003">
    <property type="entry name" value="Leukotriene C4 synthase"/>
    <property type="match status" value="1"/>
</dbReference>
<comment type="similarity">
    <text evidence="3">Belongs to the MAPEG family.</text>
</comment>
<dbReference type="CTD" id="4056"/>
<keyword evidence="11" id="KW-1185">Reference proteome</keyword>
<dbReference type="GO" id="GO:0005789">
    <property type="term" value="C:endoplasmic reticulum membrane"/>
    <property type="evidence" value="ECO:0007669"/>
    <property type="project" value="UniProtKB-SubCell"/>
</dbReference>
<keyword evidence="5" id="KW-0434">Leukotriene biosynthesis</keyword>
<evidence type="ECO:0000256" key="7">
    <source>
        <dbReference type="ARBA" id="ARBA00023136"/>
    </source>
</evidence>
<evidence type="ECO:0000256" key="1">
    <source>
        <dbReference type="ARBA" id="ARBA00004232"/>
    </source>
</evidence>
<feature type="transmembrane region" description="Helical" evidence="9">
    <location>
        <begin position="81"/>
        <end position="110"/>
    </location>
</feature>
<dbReference type="GO" id="GO:0004364">
    <property type="term" value="F:glutathione transferase activity"/>
    <property type="evidence" value="ECO:0007669"/>
    <property type="project" value="TreeGrafter"/>
</dbReference>
<proteinExistence type="inferred from homology"/>
<reference evidence="12" key="2">
    <citation type="submission" date="2025-04" db="UniProtKB">
        <authorList>
            <consortium name="RefSeq"/>
        </authorList>
    </citation>
    <scope>IDENTIFICATION</scope>
</reference>
<evidence type="ECO:0000256" key="2">
    <source>
        <dbReference type="ARBA" id="ARBA00004477"/>
    </source>
</evidence>
<dbReference type="Proteomes" id="UP000694891">
    <property type="component" value="Unplaced"/>
</dbReference>
<organism evidence="10">
    <name type="scientific">Stegastes partitus</name>
    <name type="common">bicolor damselfish</name>
    <dbReference type="NCBI Taxonomy" id="144197"/>
    <lineage>
        <taxon>Eukaryota</taxon>
        <taxon>Metazoa</taxon>
        <taxon>Chordata</taxon>
        <taxon>Craniata</taxon>
        <taxon>Vertebrata</taxon>
        <taxon>Euteleostomi</taxon>
        <taxon>Actinopterygii</taxon>
        <taxon>Neopterygii</taxon>
        <taxon>Teleostei</taxon>
        <taxon>Neoteleostei</taxon>
        <taxon>Acanthomorphata</taxon>
        <taxon>Ovalentaria</taxon>
        <taxon>Pomacentridae</taxon>
        <taxon>Stegastes</taxon>
    </lineage>
</organism>
<dbReference type="PANTHER" id="PTHR10250:SF4">
    <property type="entry name" value="LEUKOTRIENE C4 SYNTHASE"/>
    <property type="match status" value="1"/>
</dbReference>
<dbReference type="AlphaFoldDB" id="A0A3B5BE26"/>
<dbReference type="OrthoDB" id="410651at2759"/>
<protein>
    <submittedName>
        <fullName evidence="10 12">Leukotriene C4 synthase</fullName>
    </submittedName>
</protein>
<keyword evidence="6 9" id="KW-1133">Transmembrane helix</keyword>
<dbReference type="RefSeq" id="XP_008284321.1">
    <property type="nucleotide sequence ID" value="XM_008286099.1"/>
</dbReference>
<dbReference type="PANTHER" id="PTHR10250">
    <property type="entry name" value="MICROSOMAL GLUTATHIONE S-TRANSFERASE"/>
    <property type="match status" value="1"/>
</dbReference>
<evidence type="ECO:0000256" key="6">
    <source>
        <dbReference type="ARBA" id="ARBA00022989"/>
    </source>
</evidence>
<dbReference type="STRING" id="144197.ENSSPAP00000031310"/>
<dbReference type="GO" id="GO:0019370">
    <property type="term" value="P:leukotriene biosynthetic process"/>
    <property type="evidence" value="ECO:0007669"/>
    <property type="project" value="UniProtKB-KW"/>
</dbReference>
<evidence type="ECO:0000256" key="3">
    <source>
        <dbReference type="ARBA" id="ARBA00010459"/>
    </source>
</evidence>
<feature type="transmembrane region" description="Helical" evidence="9">
    <location>
        <begin position="27"/>
        <end position="46"/>
    </location>
</feature>
<keyword evidence="4 9" id="KW-0812">Transmembrane</keyword>
<dbReference type="InterPro" id="IPR023352">
    <property type="entry name" value="MAPEG-like_dom_sf"/>
</dbReference>